<feature type="coiled-coil region" evidence="1">
    <location>
        <begin position="37"/>
        <end position="64"/>
    </location>
</feature>
<keyword evidence="1" id="KW-0175">Coiled coil</keyword>
<keyword evidence="3" id="KW-1185">Reference proteome</keyword>
<comment type="caution">
    <text evidence="2">The sequence shown here is derived from an EMBL/GenBank/DDBJ whole genome shotgun (WGS) entry which is preliminary data.</text>
</comment>
<dbReference type="Proteomes" id="UP001595952">
    <property type="component" value="Unassembled WGS sequence"/>
</dbReference>
<dbReference type="EMBL" id="JBHSEI010000010">
    <property type="protein sequence ID" value="MFC4639817.1"/>
    <property type="molecule type" value="Genomic_DNA"/>
</dbReference>
<dbReference type="RefSeq" id="WP_380062794.1">
    <property type="nucleotide sequence ID" value="NZ_JBHSEI010000010.1"/>
</dbReference>
<organism evidence="2 3">
    <name type="scientific">Deinococcus hohokamensis</name>
    <dbReference type="NCBI Taxonomy" id="309883"/>
    <lineage>
        <taxon>Bacteria</taxon>
        <taxon>Thermotogati</taxon>
        <taxon>Deinococcota</taxon>
        <taxon>Deinococci</taxon>
        <taxon>Deinococcales</taxon>
        <taxon>Deinococcaceae</taxon>
        <taxon>Deinococcus</taxon>
    </lineage>
</organism>
<gene>
    <name evidence="2" type="ORF">ACFO0D_15895</name>
</gene>
<name>A0ABV9IBV2_9DEIO</name>
<protein>
    <submittedName>
        <fullName evidence="2">Uncharacterized protein</fullName>
    </submittedName>
</protein>
<sequence length="212" mass="23499">MSLVDWLALVVAGGALVVSMWSAQATKRQADTAARTAMDARRSATAAEQQAQAAAEQLALMQAQWDAAQAAERKRLEPRFAALPMPKTAETYLTLVNQGMYSVHIREVQLKEQFFDFLETRVMSGIPAPGVVIPPDESVTILRAVHKDMDAHGLVVHAMDWSLLRVVFRYGPDGALWEWVADIRTNAYGSMNLRNAFFLPMEEEESPVVTPN</sequence>
<evidence type="ECO:0000313" key="2">
    <source>
        <dbReference type="EMBL" id="MFC4639817.1"/>
    </source>
</evidence>
<accession>A0ABV9IBV2</accession>
<reference evidence="3" key="1">
    <citation type="journal article" date="2019" name="Int. J. Syst. Evol. Microbiol.">
        <title>The Global Catalogue of Microorganisms (GCM) 10K type strain sequencing project: providing services to taxonomists for standard genome sequencing and annotation.</title>
        <authorList>
            <consortium name="The Broad Institute Genomics Platform"/>
            <consortium name="The Broad Institute Genome Sequencing Center for Infectious Disease"/>
            <person name="Wu L."/>
            <person name="Ma J."/>
        </authorList>
    </citation>
    <scope>NUCLEOTIDE SEQUENCE [LARGE SCALE GENOMIC DNA]</scope>
    <source>
        <strain evidence="3">CCUG 55995</strain>
    </source>
</reference>
<evidence type="ECO:0000256" key="1">
    <source>
        <dbReference type="SAM" id="Coils"/>
    </source>
</evidence>
<evidence type="ECO:0000313" key="3">
    <source>
        <dbReference type="Proteomes" id="UP001595952"/>
    </source>
</evidence>
<proteinExistence type="predicted"/>